<keyword evidence="9" id="KW-0378">Hydrolase</keyword>
<dbReference type="EMBL" id="BARV01016906">
    <property type="protein sequence ID" value="GAI31709.1"/>
    <property type="molecule type" value="Genomic_DNA"/>
</dbReference>
<comment type="catalytic activity">
    <reaction evidence="17">
        <text>(9Z)-octadecenoyl-CoA + H2O = (9Z)-octadecenoate + CoA + H(+)</text>
        <dbReference type="Rhea" id="RHEA:40139"/>
        <dbReference type="ChEBI" id="CHEBI:15377"/>
        <dbReference type="ChEBI" id="CHEBI:15378"/>
        <dbReference type="ChEBI" id="CHEBI:30823"/>
        <dbReference type="ChEBI" id="CHEBI:57287"/>
        <dbReference type="ChEBI" id="CHEBI:57387"/>
    </reaction>
    <physiologicalReaction direction="left-to-right" evidence="17">
        <dbReference type="Rhea" id="RHEA:40140"/>
    </physiologicalReaction>
</comment>
<evidence type="ECO:0000256" key="9">
    <source>
        <dbReference type="ARBA" id="ARBA00022801"/>
    </source>
</evidence>
<dbReference type="PANTHER" id="PTHR12418:SF19">
    <property type="entry name" value="ACYL-COENZYME A THIOESTERASE THEM4"/>
    <property type="match status" value="1"/>
</dbReference>
<dbReference type="SUPFAM" id="SSF56784">
    <property type="entry name" value="HAD-like"/>
    <property type="match status" value="1"/>
</dbReference>
<keyword evidence="14" id="KW-0472">Membrane</keyword>
<evidence type="ECO:0000256" key="21">
    <source>
        <dbReference type="ARBA" id="ARBA00043210"/>
    </source>
</evidence>
<keyword evidence="11" id="KW-0809">Transit peptide</keyword>
<dbReference type="AlphaFoldDB" id="X1PLG4"/>
<dbReference type="InterPro" id="IPR052365">
    <property type="entry name" value="THEM4/THEM5_acyl-CoA_thioest"/>
</dbReference>
<evidence type="ECO:0000256" key="2">
    <source>
        <dbReference type="ARBA" id="ARBA00004569"/>
    </source>
</evidence>
<evidence type="ECO:0000256" key="11">
    <source>
        <dbReference type="ARBA" id="ARBA00022946"/>
    </source>
</evidence>
<evidence type="ECO:0000256" key="1">
    <source>
        <dbReference type="ARBA" id="ARBA00004496"/>
    </source>
</evidence>
<keyword evidence="15" id="KW-0966">Cell projection</keyword>
<comment type="catalytic activity">
    <reaction evidence="23">
        <text>hexadecanoyl-CoA + H2O = hexadecanoate + CoA + H(+)</text>
        <dbReference type="Rhea" id="RHEA:16645"/>
        <dbReference type="ChEBI" id="CHEBI:7896"/>
        <dbReference type="ChEBI" id="CHEBI:15377"/>
        <dbReference type="ChEBI" id="CHEBI:15378"/>
        <dbReference type="ChEBI" id="CHEBI:57287"/>
        <dbReference type="ChEBI" id="CHEBI:57379"/>
        <dbReference type="EC" id="3.1.2.2"/>
    </reaction>
    <physiologicalReaction direction="left-to-right" evidence="23">
        <dbReference type="Rhea" id="RHEA:16646"/>
    </physiologicalReaction>
</comment>
<evidence type="ECO:0000256" key="26">
    <source>
        <dbReference type="ARBA" id="ARBA00048180"/>
    </source>
</evidence>
<dbReference type="GO" id="GO:0005743">
    <property type="term" value="C:mitochondrial inner membrane"/>
    <property type="evidence" value="ECO:0007669"/>
    <property type="project" value="UniProtKB-SubCell"/>
</dbReference>
<protein>
    <recommendedName>
        <fullName evidence="20">Acyl-coenzyme A thioesterase THEM4</fullName>
        <ecNumber evidence="19">3.1.2.2</ecNumber>
    </recommendedName>
    <alternativeName>
        <fullName evidence="21">Thioesterase superfamily member 4</fullName>
    </alternativeName>
</protein>
<comment type="catalytic activity">
    <reaction evidence="26">
        <text>tetradecanoyl-CoA + H2O = tetradecanoate + CoA + H(+)</text>
        <dbReference type="Rhea" id="RHEA:40119"/>
        <dbReference type="ChEBI" id="CHEBI:15377"/>
        <dbReference type="ChEBI" id="CHEBI:15378"/>
        <dbReference type="ChEBI" id="CHEBI:30807"/>
        <dbReference type="ChEBI" id="CHEBI:57287"/>
        <dbReference type="ChEBI" id="CHEBI:57385"/>
    </reaction>
    <physiologicalReaction direction="left-to-right" evidence="26">
        <dbReference type="Rhea" id="RHEA:40120"/>
    </physiologicalReaction>
</comment>
<evidence type="ECO:0000256" key="14">
    <source>
        <dbReference type="ARBA" id="ARBA00023136"/>
    </source>
</evidence>
<keyword evidence="6" id="KW-0963">Cytoplasm</keyword>
<comment type="catalytic activity">
    <reaction evidence="24">
        <text>decanoyl-CoA + H2O = decanoate + CoA + H(+)</text>
        <dbReference type="Rhea" id="RHEA:40059"/>
        <dbReference type="ChEBI" id="CHEBI:15377"/>
        <dbReference type="ChEBI" id="CHEBI:15378"/>
        <dbReference type="ChEBI" id="CHEBI:27689"/>
        <dbReference type="ChEBI" id="CHEBI:57287"/>
        <dbReference type="ChEBI" id="CHEBI:61430"/>
    </reaction>
    <physiologicalReaction direction="left-to-right" evidence="24">
        <dbReference type="Rhea" id="RHEA:40060"/>
    </physiologicalReaction>
</comment>
<feature type="domain" description="Thioesterase" evidence="27">
    <location>
        <begin position="53"/>
        <end position="124"/>
    </location>
</feature>
<comment type="catalytic activity">
    <reaction evidence="16">
        <text>(5Z,8Z,11Z,14Z)-eicosatetraenoyl-CoA + H2O = (5Z,8Z,11Z,14Z)-eicosatetraenoate + CoA + H(+)</text>
        <dbReference type="Rhea" id="RHEA:40151"/>
        <dbReference type="ChEBI" id="CHEBI:15377"/>
        <dbReference type="ChEBI" id="CHEBI:15378"/>
        <dbReference type="ChEBI" id="CHEBI:32395"/>
        <dbReference type="ChEBI" id="CHEBI:57287"/>
        <dbReference type="ChEBI" id="CHEBI:57368"/>
    </reaction>
    <physiologicalReaction direction="left-to-right" evidence="16">
        <dbReference type="Rhea" id="RHEA:40152"/>
    </physiologicalReaction>
</comment>
<evidence type="ECO:0000256" key="24">
    <source>
        <dbReference type="ARBA" id="ARBA00047969"/>
    </source>
</evidence>
<evidence type="ECO:0000256" key="13">
    <source>
        <dbReference type="ARBA" id="ARBA00023128"/>
    </source>
</evidence>
<proteinExistence type="inferred from homology"/>
<comment type="catalytic activity">
    <reaction evidence="25">
        <text>dodecanoyl-CoA + H2O = dodecanoate + CoA + H(+)</text>
        <dbReference type="Rhea" id="RHEA:30135"/>
        <dbReference type="ChEBI" id="CHEBI:15377"/>
        <dbReference type="ChEBI" id="CHEBI:15378"/>
        <dbReference type="ChEBI" id="CHEBI:18262"/>
        <dbReference type="ChEBI" id="CHEBI:57287"/>
        <dbReference type="ChEBI" id="CHEBI:57375"/>
    </reaction>
    <physiologicalReaction direction="left-to-right" evidence="25">
        <dbReference type="Rhea" id="RHEA:30136"/>
    </physiologicalReaction>
</comment>
<feature type="non-terminal residue" evidence="28">
    <location>
        <position position="179"/>
    </location>
</feature>
<accession>X1PLG4</accession>
<reference evidence="28" key="1">
    <citation type="journal article" date="2014" name="Front. Microbiol.">
        <title>High frequency of phylogenetically diverse reductive dehalogenase-homologous genes in deep subseafloor sedimentary metagenomes.</title>
        <authorList>
            <person name="Kawai M."/>
            <person name="Futagami T."/>
            <person name="Toyoda A."/>
            <person name="Takaki Y."/>
            <person name="Nishi S."/>
            <person name="Hori S."/>
            <person name="Arai W."/>
            <person name="Tsubouchi T."/>
            <person name="Morono Y."/>
            <person name="Uchiyama I."/>
            <person name="Ito T."/>
            <person name="Fujiyama A."/>
            <person name="Inagaki F."/>
            <person name="Takami H."/>
        </authorList>
    </citation>
    <scope>NUCLEOTIDE SEQUENCE</scope>
    <source>
        <strain evidence="28">Expedition CK06-06</strain>
    </source>
</reference>
<dbReference type="GO" id="GO:0005758">
    <property type="term" value="C:mitochondrial intermembrane space"/>
    <property type="evidence" value="ECO:0007669"/>
    <property type="project" value="UniProtKB-SubCell"/>
</dbReference>
<dbReference type="InterPro" id="IPR023214">
    <property type="entry name" value="HAD_sf"/>
</dbReference>
<keyword evidence="10" id="KW-0276">Fatty acid metabolism</keyword>
<dbReference type="Gene3D" id="1.10.150.240">
    <property type="entry name" value="Putative phosphatase, domain 2"/>
    <property type="match status" value="1"/>
</dbReference>
<evidence type="ECO:0000256" key="16">
    <source>
        <dbReference type="ARBA" id="ARBA00035852"/>
    </source>
</evidence>
<evidence type="ECO:0000256" key="25">
    <source>
        <dbReference type="ARBA" id="ARBA00048074"/>
    </source>
</evidence>
<dbReference type="GO" id="GO:0032587">
    <property type="term" value="C:ruffle membrane"/>
    <property type="evidence" value="ECO:0007669"/>
    <property type="project" value="UniProtKB-SubCell"/>
</dbReference>
<dbReference type="CDD" id="cd03443">
    <property type="entry name" value="PaaI_thioesterase"/>
    <property type="match status" value="1"/>
</dbReference>
<evidence type="ECO:0000256" key="10">
    <source>
        <dbReference type="ARBA" id="ARBA00022832"/>
    </source>
</evidence>
<evidence type="ECO:0000256" key="15">
    <source>
        <dbReference type="ARBA" id="ARBA00023273"/>
    </source>
</evidence>
<name>X1PLG4_9ZZZZ</name>
<evidence type="ECO:0000256" key="7">
    <source>
        <dbReference type="ARBA" id="ARBA00022703"/>
    </source>
</evidence>
<dbReference type="Gene3D" id="3.10.129.10">
    <property type="entry name" value="Hotdog Thioesterase"/>
    <property type="match status" value="1"/>
</dbReference>
<evidence type="ECO:0000256" key="22">
    <source>
        <dbReference type="ARBA" id="ARBA00047588"/>
    </source>
</evidence>
<dbReference type="InterPro" id="IPR023198">
    <property type="entry name" value="PGP-like_dom2"/>
</dbReference>
<comment type="catalytic activity">
    <reaction evidence="22">
        <text>octanoyl-CoA + H2O = octanoate + CoA + H(+)</text>
        <dbReference type="Rhea" id="RHEA:30143"/>
        <dbReference type="ChEBI" id="CHEBI:15377"/>
        <dbReference type="ChEBI" id="CHEBI:15378"/>
        <dbReference type="ChEBI" id="CHEBI:25646"/>
        <dbReference type="ChEBI" id="CHEBI:57287"/>
        <dbReference type="ChEBI" id="CHEBI:57386"/>
    </reaction>
    <physiologicalReaction direction="left-to-right" evidence="22">
        <dbReference type="Rhea" id="RHEA:30144"/>
    </physiologicalReaction>
</comment>
<evidence type="ECO:0000256" key="17">
    <source>
        <dbReference type="ARBA" id="ARBA00037002"/>
    </source>
</evidence>
<gene>
    <name evidence="28" type="ORF">S06H3_28906</name>
</gene>
<dbReference type="GO" id="GO:0006631">
    <property type="term" value="P:fatty acid metabolic process"/>
    <property type="evidence" value="ECO:0007669"/>
    <property type="project" value="UniProtKB-KW"/>
</dbReference>
<evidence type="ECO:0000256" key="6">
    <source>
        <dbReference type="ARBA" id="ARBA00022490"/>
    </source>
</evidence>
<sequence>MRKRSLKEVEYTGGFCFACGQNNPIGLKLEFVYDGEKVESKFTPQQFHEGWTGFTHGGILYAILDEANVYAILCHGLDCVTGTSEVKFRHPAPTGELIQISAQVTQKTHRVAKAKGMLTLKDGTIIAENTSLFYIVGKTRITIMWDMDGVLVDSASFHFAAWQEVFSRRGVKFSEEDFI</sequence>
<dbReference type="Pfam" id="PF03061">
    <property type="entry name" value="4HBT"/>
    <property type="match status" value="1"/>
</dbReference>
<dbReference type="EC" id="3.1.2.2" evidence="19"/>
<evidence type="ECO:0000256" key="8">
    <source>
        <dbReference type="ARBA" id="ARBA00022792"/>
    </source>
</evidence>
<comment type="subcellular location">
    <subcellularLocation>
        <location evidence="3">Cell projection</location>
        <location evidence="3">Ruffle membrane</location>
    </subcellularLocation>
    <subcellularLocation>
        <location evidence="1">Cytoplasm</location>
    </subcellularLocation>
    <subcellularLocation>
        <location evidence="4">Mitochondrion inner membrane</location>
        <topology evidence="4">Peripheral membrane protein</topology>
    </subcellularLocation>
    <subcellularLocation>
        <location evidence="2">Mitochondrion intermembrane space</location>
    </subcellularLocation>
</comment>
<comment type="similarity">
    <text evidence="18">Belongs to the THEM4/THEM5 thioesterase family.</text>
</comment>
<evidence type="ECO:0000256" key="5">
    <source>
        <dbReference type="ARBA" id="ARBA00022475"/>
    </source>
</evidence>
<keyword evidence="5" id="KW-1003">Cell membrane</keyword>
<comment type="caution">
    <text evidence="28">The sequence shown here is derived from an EMBL/GenBank/DDBJ whole genome shotgun (WGS) entry which is preliminary data.</text>
</comment>
<evidence type="ECO:0000256" key="20">
    <source>
        <dbReference type="ARBA" id="ARBA00040123"/>
    </source>
</evidence>
<dbReference type="GO" id="GO:0016787">
    <property type="term" value="F:hydrolase activity"/>
    <property type="evidence" value="ECO:0007669"/>
    <property type="project" value="UniProtKB-KW"/>
</dbReference>
<dbReference type="SUPFAM" id="SSF54637">
    <property type="entry name" value="Thioesterase/thiol ester dehydrase-isomerase"/>
    <property type="match status" value="1"/>
</dbReference>
<keyword evidence="12" id="KW-0443">Lipid metabolism</keyword>
<evidence type="ECO:0000256" key="12">
    <source>
        <dbReference type="ARBA" id="ARBA00023098"/>
    </source>
</evidence>
<evidence type="ECO:0000259" key="27">
    <source>
        <dbReference type="Pfam" id="PF03061"/>
    </source>
</evidence>
<dbReference type="InterPro" id="IPR006683">
    <property type="entry name" value="Thioestr_dom"/>
</dbReference>
<evidence type="ECO:0000256" key="19">
    <source>
        <dbReference type="ARBA" id="ARBA00038848"/>
    </source>
</evidence>
<keyword evidence="8" id="KW-0999">Mitochondrion inner membrane</keyword>
<dbReference type="InterPro" id="IPR036412">
    <property type="entry name" value="HAD-like_sf"/>
</dbReference>
<dbReference type="PANTHER" id="PTHR12418">
    <property type="entry name" value="ACYL-COENZYME A THIOESTERASE THEM4"/>
    <property type="match status" value="1"/>
</dbReference>
<evidence type="ECO:0000256" key="18">
    <source>
        <dbReference type="ARBA" id="ARBA00038456"/>
    </source>
</evidence>
<evidence type="ECO:0000256" key="23">
    <source>
        <dbReference type="ARBA" id="ARBA00047734"/>
    </source>
</evidence>
<evidence type="ECO:0000256" key="3">
    <source>
        <dbReference type="ARBA" id="ARBA00004632"/>
    </source>
</evidence>
<dbReference type="InterPro" id="IPR029069">
    <property type="entry name" value="HotDog_dom_sf"/>
</dbReference>
<keyword evidence="7" id="KW-0053">Apoptosis</keyword>
<dbReference type="GO" id="GO:0006915">
    <property type="term" value="P:apoptotic process"/>
    <property type="evidence" value="ECO:0007669"/>
    <property type="project" value="UniProtKB-KW"/>
</dbReference>
<evidence type="ECO:0000313" key="28">
    <source>
        <dbReference type="EMBL" id="GAI31709.1"/>
    </source>
</evidence>
<evidence type="ECO:0000256" key="4">
    <source>
        <dbReference type="ARBA" id="ARBA00004637"/>
    </source>
</evidence>
<keyword evidence="13" id="KW-0496">Mitochondrion</keyword>
<dbReference type="Gene3D" id="3.40.50.1000">
    <property type="entry name" value="HAD superfamily/HAD-like"/>
    <property type="match status" value="1"/>
</dbReference>
<organism evidence="28">
    <name type="scientific">marine sediment metagenome</name>
    <dbReference type="NCBI Taxonomy" id="412755"/>
    <lineage>
        <taxon>unclassified sequences</taxon>
        <taxon>metagenomes</taxon>
        <taxon>ecological metagenomes</taxon>
    </lineage>
</organism>